<dbReference type="Pfam" id="PF11975">
    <property type="entry name" value="Glyco_hydro_4C"/>
    <property type="match status" value="1"/>
</dbReference>
<dbReference type="InterPro" id="IPR036291">
    <property type="entry name" value="NAD(P)-bd_dom_sf"/>
</dbReference>
<evidence type="ECO:0000313" key="20">
    <source>
        <dbReference type="Proteomes" id="UP000228560"/>
    </source>
</evidence>
<feature type="binding site" evidence="10">
    <location>
        <position position="153"/>
    </location>
    <ligand>
        <name>substrate</name>
    </ligand>
</feature>
<feature type="binding site" evidence="11">
    <location>
        <position position="203"/>
    </location>
    <ligand>
        <name>Mn(2+)</name>
        <dbReference type="ChEBI" id="CHEBI:29035"/>
    </ligand>
</feature>
<dbReference type="Proteomes" id="UP000182763">
    <property type="component" value="Unassembled WGS sequence"/>
</dbReference>
<evidence type="ECO:0000256" key="11">
    <source>
        <dbReference type="PIRSR" id="PIRSR601088-3"/>
    </source>
</evidence>
<comment type="cofactor">
    <cofactor evidence="1">
        <name>Mn(2+)</name>
        <dbReference type="ChEBI" id="CHEBI:29035"/>
    </cofactor>
</comment>
<dbReference type="STRING" id="1805029.AUK42_05750"/>
<dbReference type="InterPro" id="IPR053487">
    <property type="entry name" value="Alpha-glycosidase"/>
</dbReference>
<feature type="active site" description="Proton acceptor" evidence="9">
    <location>
        <position position="269"/>
    </location>
</feature>
<dbReference type="EMBL" id="PFIP01000024">
    <property type="protein sequence ID" value="PIX35038.1"/>
    <property type="molecule type" value="Genomic_DNA"/>
</dbReference>
<evidence type="ECO:0000256" key="9">
    <source>
        <dbReference type="PIRSR" id="PIRSR601088-1"/>
    </source>
</evidence>
<dbReference type="EMBL" id="MNYY01000110">
    <property type="protein sequence ID" value="OIP68997.1"/>
    <property type="molecule type" value="Genomic_DNA"/>
</dbReference>
<feature type="domain" description="Glycosyl hydrolase family 4 C-terminal" evidence="14">
    <location>
        <begin position="198"/>
        <end position="428"/>
    </location>
</feature>
<dbReference type="InterPro" id="IPR015955">
    <property type="entry name" value="Lactate_DH/Glyco_Ohase_4_C"/>
</dbReference>
<dbReference type="InterPro" id="IPR019802">
    <property type="entry name" value="GlycHydrolase_4_CS"/>
</dbReference>
<evidence type="ECO:0000259" key="14">
    <source>
        <dbReference type="Pfam" id="PF11975"/>
    </source>
</evidence>
<dbReference type="SUPFAM" id="SSF51735">
    <property type="entry name" value="NAD(P)-binding Rossmann-fold domains"/>
    <property type="match status" value="1"/>
</dbReference>
<dbReference type="InterPro" id="IPR053715">
    <property type="entry name" value="GH4_Enzyme_sf"/>
</dbReference>
<evidence type="ECO:0000313" key="21">
    <source>
        <dbReference type="Proteomes" id="UP000230646"/>
    </source>
</evidence>
<keyword evidence="4 13" id="KW-0378">Hydrolase</keyword>
<evidence type="ECO:0000313" key="19">
    <source>
        <dbReference type="Proteomes" id="UP000182763"/>
    </source>
</evidence>
<dbReference type="GO" id="GO:0016616">
    <property type="term" value="F:oxidoreductase activity, acting on the CH-OH group of donors, NAD or NADP as acceptor"/>
    <property type="evidence" value="ECO:0007669"/>
    <property type="project" value="InterPro"/>
</dbReference>
<keyword evidence="11" id="KW-0533">Nickel</keyword>
<accession>A0A2M7PRB0</accession>
<dbReference type="EMBL" id="PFTV01000177">
    <property type="protein sequence ID" value="PJB55833.1"/>
    <property type="molecule type" value="Genomic_DNA"/>
</dbReference>
<keyword evidence="11" id="KW-0408">Iron</keyword>
<evidence type="ECO:0000313" key="18">
    <source>
        <dbReference type="EMBL" id="PJB55833.1"/>
    </source>
</evidence>
<evidence type="ECO:0000313" key="15">
    <source>
        <dbReference type="EMBL" id="OIP68997.1"/>
    </source>
</evidence>
<dbReference type="Proteomes" id="UP000230646">
    <property type="component" value="Unassembled WGS sequence"/>
</dbReference>
<dbReference type="Pfam" id="PF02056">
    <property type="entry name" value="Glyco_hydro_4"/>
    <property type="match status" value="1"/>
</dbReference>
<reference evidence="15 19" key="1">
    <citation type="journal article" date="2016" name="Environ. Microbiol.">
        <title>Genomic resolution of a cold subsurface aquifer community provides metabolic insights for novel microbes adapted to high CO concentrations.</title>
        <authorList>
            <person name="Probst A.J."/>
            <person name="Castelle C.J."/>
            <person name="Singh A."/>
            <person name="Brown C.T."/>
            <person name="Anantharaman K."/>
            <person name="Sharon I."/>
            <person name="Hug L.A."/>
            <person name="Burstein D."/>
            <person name="Emerson J.B."/>
            <person name="Thomas B.C."/>
            <person name="Banfield J.F."/>
        </authorList>
    </citation>
    <scope>NUCLEOTIDE SEQUENCE [LARGE SCALE GENOMIC DNA]</scope>
    <source>
        <strain evidence="15">CG2_30_33_13</strain>
    </source>
</reference>
<evidence type="ECO:0000256" key="8">
    <source>
        <dbReference type="ARBA" id="ARBA00023295"/>
    </source>
</evidence>
<keyword evidence="7" id="KW-0119">Carbohydrate metabolism</keyword>
<evidence type="ECO:0000256" key="1">
    <source>
        <dbReference type="ARBA" id="ARBA00001936"/>
    </source>
</evidence>
<dbReference type="Gene3D" id="3.90.1820.10">
    <property type="entry name" value="AglA-like glucosidase"/>
    <property type="match status" value="1"/>
</dbReference>
<evidence type="ECO:0000256" key="3">
    <source>
        <dbReference type="ARBA" id="ARBA00022723"/>
    </source>
</evidence>
<dbReference type="EMBL" id="PFKO01000147">
    <property type="protein sequence ID" value="PIY32941.1"/>
    <property type="molecule type" value="Genomic_DNA"/>
</dbReference>
<organism evidence="15 19">
    <name type="scientific">Candidatus Infernicultor aquiphilus</name>
    <dbReference type="NCBI Taxonomy" id="1805029"/>
    <lineage>
        <taxon>Bacteria</taxon>
        <taxon>Pseudomonadati</taxon>
        <taxon>Atribacterota</taxon>
        <taxon>Candidatus Phoenicimicrobiia</taxon>
        <taxon>Candidatus Pheonicimicrobiales</taxon>
        <taxon>Candidatus Phoenicimicrobiaceae</taxon>
        <taxon>Candidatus Infernicultor</taxon>
    </lineage>
</organism>
<protein>
    <submittedName>
        <fullName evidence="15">Alpha-glucosidase/alpha-galactosidase</fullName>
    </submittedName>
</protein>
<dbReference type="GO" id="GO:0004553">
    <property type="term" value="F:hydrolase activity, hydrolyzing O-glycosyl compounds"/>
    <property type="evidence" value="ECO:0007669"/>
    <property type="project" value="InterPro"/>
</dbReference>
<keyword evidence="6 11" id="KW-0464">Manganese</keyword>
<dbReference type="PANTHER" id="PTHR32092">
    <property type="entry name" value="6-PHOSPHO-BETA-GLUCOSIDASE-RELATED"/>
    <property type="match status" value="1"/>
</dbReference>
<keyword evidence="8 13" id="KW-0326">Glycosidase</keyword>
<dbReference type="RefSeq" id="WP_406607304.1">
    <property type="nucleotide sequence ID" value="NZ_PFKO01000147.1"/>
</dbReference>
<evidence type="ECO:0000256" key="5">
    <source>
        <dbReference type="ARBA" id="ARBA00023027"/>
    </source>
</evidence>
<evidence type="ECO:0000313" key="16">
    <source>
        <dbReference type="EMBL" id="PIX35038.1"/>
    </source>
</evidence>
<dbReference type="NCBIfam" id="NF041089">
    <property type="entry name" value="alpha_gluc_AglA"/>
    <property type="match status" value="1"/>
</dbReference>
<keyword evidence="11" id="KW-0170">Cobalt</keyword>
<comment type="caution">
    <text evidence="15">The sequence shown here is derived from an EMBL/GenBank/DDBJ whole genome shotgun (WGS) entry which is preliminary data.</text>
</comment>
<dbReference type="Proteomes" id="UP000228560">
    <property type="component" value="Unassembled WGS sequence"/>
</dbReference>
<gene>
    <name evidence="15" type="ORF">AUK42_05750</name>
    <name evidence="18" type="ORF">CO097_06985</name>
    <name evidence="17" type="ORF">COZ07_03970</name>
    <name evidence="16" type="ORF">COZ58_01635</name>
</gene>
<dbReference type="GO" id="GO:0046872">
    <property type="term" value="F:metal ion binding"/>
    <property type="evidence" value="ECO:0007669"/>
    <property type="project" value="UniProtKB-KW"/>
</dbReference>
<sequence length="464" mass="52948">MSGIKLSIIGAGSAIFSLRLVGDLCKTKGLSGSSVSLMDVDEKRLNSVHHLAKRYADLVGTNLRFEKTTDMKRSIEDADFVINTALIGGHGQLDASRKAGEMHGYARGIDSQEFNMVSDYYTLSNYNQLKHFLEIAHSMEEICPNARLLQAANPVFEGTTLISRYSDLKVIGFCHGHYGVETVAKSLGLDIKKVNWQVAGFNHNIWLTHFLYKDKDAYPLLDQWIEEEARKWKPKDPFDDQMSPAAIDMYKFYGRMPIGDSVRNGSWKYHYHLEAKKKWYGEPWGGADSDLGWAWYQNSLKASTDKSFKLDADKSINLLQEFPPEVMSGEQHIQFIDALINGNQERFVLNIPNKGPIIPGIPEDVVVEVPVIVDQKGIHPEEINPPLPKRIMDMYLTPRRLRMEWALEAFVSGDKRILQEILIRDPRTKSFEQAEAVIEEILALPFNKEMKKHYMSFPRKQKRP</sequence>
<keyword evidence="3 11" id="KW-0479">Metal-binding</keyword>
<feature type="binding site" evidence="11">
    <location>
        <position position="174"/>
    </location>
    <ligand>
        <name>Mn(2+)</name>
        <dbReference type="ChEBI" id="CHEBI:29035"/>
    </ligand>
</feature>
<dbReference type="PROSITE" id="PS01324">
    <property type="entry name" value="GLYCOSYL_HYDROL_F4"/>
    <property type="match status" value="1"/>
</dbReference>
<evidence type="ECO:0000256" key="2">
    <source>
        <dbReference type="ARBA" id="ARBA00010141"/>
    </source>
</evidence>
<dbReference type="CDD" id="cd05297">
    <property type="entry name" value="GH4_alpha_glucosidase_galactosidase"/>
    <property type="match status" value="1"/>
</dbReference>
<feature type="active site" description="Proton donor" evidence="9">
    <location>
        <position position="175"/>
    </location>
</feature>
<dbReference type="SUPFAM" id="SSF56327">
    <property type="entry name" value="LDH C-terminal domain-like"/>
    <property type="match status" value="1"/>
</dbReference>
<dbReference type="PANTHER" id="PTHR32092:SF4">
    <property type="entry name" value="ALPHA-GLUCOSIDASE"/>
    <property type="match status" value="1"/>
</dbReference>
<evidence type="ECO:0000313" key="17">
    <source>
        <dbReference type="EMBL" id="PIY32941.1"/>
    </source>
</evidence>
<evidence type="ECO:0000256" key="7">
    <source>
        <dbReference type="ARBA" id="ARBA00023277"/>
    </source>
</evidence>
<feature type="site" description="Increases basicity of active site Tyr" evidence="12">
    <location>
        <position position="113"/>
    </location>
</feature>
<name>A0A1J5G8J8_9BACT</name>
<evidence type="ECO:0000256" key="10">
    <source>
        <dbReference type="PIRSR" id="PIRSR601088-2"/>
    </source>
</evidence>
<dbReference type="PRINTS" id="PR00732">
    <property type="entry name" value="GLHYDRLASE4"/>
</dbReference>
<evidence type="ECO:0000256" key="12">
    <source>
        <dbReference type="PIRSR" id="PIRSR601088-4"/>
    </source>
</evidence>
<dbReference type="InterPro" id="IPR022616">
    <property type="entry name" value="Glyco_hydro_4_C"/>
</dbReference>
<accession>A0A2M7KA80</accession>
<proteinExistence type="inferred from homology"/>
<reference evidence="16" key="2">
    <citation type="submission" date="2017-09" db="EMBL/GenBank/DDBJ databases">
        <title>Depth-based differentiation of microbial function through sediment-hosted aquifers and enrichment of novel symbionts in the deep terrestrial subsurface.</title>
        <authorList>
            <person name="Probst A.J."/>
            <person name="Ladd B."/>
            <person name="Jarett J.K."/>
            <person name="Geller-Mcgrath D.E."/>
            <person name="Sieber C.M.K."/>
            <person name="Emerson J.B."/>
            <person name="Anantharaman K."/>
            <person name="Thomas B.C."/>
            <person name="Malmstrom R."/>
            <person name="Stieglmeier M."/>
            <person name="Klingl A."/>
            <person name="Woyke T."/>
            <person name="Ryan C.M."/>
            <person name="Banfield J.F."/>
        </authorList>
    </citation>
    <scope>NUCLEOTIDE SEQUENCE</scope>
    <source>
        <strain evidence="16">CG_4_8_14_3_um_filter_34_18</strain>
    </source>
</reference>
<evidence type="ECO:0000256" key="6">
    <source>
        <dbReference type="ARBA" id="ARBA00023211"/>
    </source>
</evidence>
<keyword evidence="5 13" id="KW-0520">NAD</keyword>
<evidence type="ECO:0000256" key="4">
    <source>
        <dbReference type="ARBA" id="ARBA00022801"/>
    </source>
</evidence>
<reference evidence="20 21" key="3">
    <citation type="submission" date="2017-09" db="EMBL/GenBank/DDBJ databases">
        <title>Depth-based differentiation of microbial function through sediment-hosted aquifers and enrichment of novel symbionts in the deep terrestrial subsurface.</title>
        <authorList>
            <person name="Probst A.J."/>
            <person name="Ladd B."/>
            <person name="Jarett J.K."/>
            <person name="Geller-Mcgrath D.E."/>
            <person name="Sieber C.M."/>
            <person name="Emerson J.B."/>
            <person name="Anantharaman K."/>
            <person name="Thomas B.C."/>
            <person name="Malmstrom R."/>
            <person name="Stieglmeier M."/>
            <person name="Klingl A."/>
            <person name="Woyke T."/>
            <person name="Ryan C.M."/>
            <person name="Banfield J.F."/>
        </authorList>
    </citation>
    <scope>NUCLEOTIDE SEQUENCE [LARGE SCALE GENOMIC DNA]</scope>
    <source>
        <strain evidence="17">CG_4_10_14_3_um_filter_34_13</strain>
        <strain evidence="18">CG_4_9_14_3_um_filter_33_16</strain>
    </source>
</reference>
<dbReference type="GO" id="GO:0005975">
    <property type="term" value="P:carbohydrate metabolic process"/>
    <property type="evidence" value="ECO:0007669"/>
    <property type="project" value="InterPro"/>
</dbReference>
<comment type="cofactor">
    <cofactor evidence="13">
        <name>NAD(+)</name>
        <dbReference type="ChEBI" id="CHEBI:57540"/>
    </cofactor>
    <text evidence="13">Binds 1 NAD(+) per subunit.</text>
</comment>
<comment type="similarity">
    <text evidence="2 13">Belongs to the glycosyl hydrolase 4 family.</text>
</comment>
<dbReference type="AlphaFoldDB" id="A0A1J5G8J8"/>
<evidence type="ECO:0000256" key="13">
    <source>
        <dbReference type="RuleBase" id="RU361152"/>
    </source>
</evidence>
<accession>A0A2M8C9V0</accession>
<dbReference type="Proteomes" id="UP000231493">
    <property type="component" value="Unassembled WGS sequence"/>
</dbReference>
<dbReference type="InterPro" id="IPR001088">
    <property type="entry name" value="Glyco_hydro_4"/>
</dbReference>
<accession>A0A1J5G8J8</accession>